<keyword evidence="3 5" id="KW-0560">Oxidoreductase</keyword>
<dbReference type="Proteomes" id="UP001196870">
    <property type="component" value="Unassembled WGS sequence"/>
</dbReference>
<dbReference type="InterPro" id="IPR015889">
    <property type="entry name" value="Intradiol_dOase_core"/>
</dbReference>
<accession>A0ABS5F1Z3</accession>
<reference evidence="6" key="1">
    <citation type="journal article" date="2021" name="Syst. Appl. Microbiol.">
        <title>Roseomonas hellenica sp. nov., isolated from roots of wild-growing Alkanna tinctoria.</title>
        <authorList>
            <person name="Rat A."/>
            <person name="Naranjo H.D."/>
            <person name="Lebbe L."/>
            <person name="Cnockaert M."/>
            <person name="Krigas N."/>
            <person name="Grigoriadou K."/>
            <person name="Maloupa E."/>
            <person name="Willems A."/>
        </authorList>
    </citation>
    <scope>NUCLEOTIDE SEQUENCE [LARGE SCALE GENOMIC DNA]</scope>
    <source>
        <strain evidence="6">LMG 31523</strain>
    </source>
</reference>
<dbReference type="RefSeq" id="WP_211854227.1">
    <property type="nucleotide sequence ID" value="NZ_JAAGBB010000024.1"/>
</dbReference>
<gene>
    <name evidence="5" type="primary">pcaG</name>
    <name evidence="5" type="ORF">GXW71_19440</name>
</gene>
<dbReference type="InterPro" id="IPR050770">
    <property type="entry name" value="Intradiol_RC_Dioxygenase"/>
</dbReference>
<evidence type="ECO:0000256" key="1">
    <source>
        <dbReference type="ARBA" id="ARBA00007825"/>
    </source>
</evidence>
<dbReference type="NCBIfam" id="TIGR02423">
    <property type="entry name" value="protocat_alph"/>
    <property type="match status" value="1"/>
</dbReference>
<evidence type="ECO:0000256" key="2">
    <source>
        <dbReference type="ARBA" id="ARBA00022964"/>
    </source>
</evidence>
<dbReference type="CDD" id="cd03463">
    <property type="entry name" value="3_4-PCD_alpha"/>
    <property type="match status" value="1"/>
</dbReference>
<evidence type="ECO:0000256" key="3">
    <source>
        <dbReference type="ARBA" id="ARBA00023002"/>
    </source>
</evidence>
<dbReference type="InterPro" id="IPR000627">
    <property type="entry name" value="Intradiol_dOase_C"/>
</dbReference>
<dbReference type="InterPro" id="IPR012786">
    <property type="entry name" value="Protocat_dOase_a"/>
</dbReference>
<comment type="similarity">
    <text evidence="1">Belongs to the intradiol ring-cleavage dioxygenase family.</text>
</comment>
<dbReference type="Pfam" id="PF00775">
    <property type="entry name" value="Dioxygenase_C"/>
    <property type="match status" value="1"/>
</dbReference>
<dbReference type="EMBL" id="JAAGBB010000024">
    <property type="protein sequence ID" value="MBR0666541.1"/>
    <property type="molecule type" value="Genomic_DNA"/>
</dbReference>
<proteinExistence type="inferred from homology"/>
<evidence type="ECO:0000313" key="6">
    <source>
        <dbReference type="Proteomes" id="UP001196870"/>
    </source>
</evidence>
<dbReference type="PANTHER" id="PTHR33711:SF9">
    <property type="entry name" value="PROTOCATECHUATE 3,4-DIOXYGENASE ALPHA CHAIN"/>
    <property type="match status" value="1"/>
</dbReference>
<dbReference type="SUPFAM" id="SSF49482">
    <property type="entry name" value="Aromatic compound dioxygenase"/>
    <property type="match status" value="1"/>
</dbReference>
<organism evidence="5 6">
    <name type="scientific">Plastoroseomonas hellenica</name>
    <dbReference type="NCBI Taxonomy" id="2687306"/>
    <lineage>
        <taxon>Bacteria</taxon>
        <taxon>Pseudomonadati</taxon>
        <taxon>Pseudomonadota</taxon>
        <taxon>Alphaproteobacteria</taxon>
        <taxon>Acetobacterales</taxon>
        <taxon>Acetobacteraceae</taxon>
        <taxon>Plastoroseomonas</taxon>
    </lineage>
</organism>
<name>A0ABS5F1Z3_9PROT</name>
<dbReference type="PANTHER" id="PTHR33711">
    <property type="entry name" value="DIOXYGENASE, PUTATIVE (AFU_ORTHOLOGUE AFUA_2G02910)-RELATED"/>
    <property type="match status" value="1"/>
</dbReference>
<evidence type="ECO:0000313" key="5">
    <source>
        <dbReference type="EMBL" id="MBR0666541.1"/>
    </source>
</evidence>
<dbReference type="EC" id="1.13.11.3" evidence="5"/>
<protein>
    <submittedName>
        <fullName evidence="5">Protocatechuate 3,4-dioxygenase subunit alpha</fullName>
        <ecNumber evidence="5">1.13.11.3</ecNumber>
    </submittedName>
</protein>
<dbReference type="PROSITE" id="PS00083">
    <property type="entry name" value="INTRADIOL_DIOXYGENAS"/>
    <property type="match status" value="1"/>
</dbReference>
<keyword evidence="2" id="KW-0223">Dioxygenase</keyword>
<feature type="domain" description="Intradiol ring-cleavage dioxygenases" evidence="4">
    <location>
        <begin position="56"/>
        <end position="84"/>
    </location>
</feature>
<comment type="caution">
    <text evidence="5">The sequence shown here is derived from an EMBL/GenBank/DDBJ whole genome shotgun (WGS) entry which is preliminary data.</text>
</comment>
<sequence>MITPDALGYLPETPSQTAGPYVHIGLIPRQAGFDIFENNLGEAAFDPTAEGERIRIEGRILDGAGALVRDALVEIWQADASGRYPAQGMNDPSGRGWARTGTDFETGLWSFETIKPGRVPGRRGHGRMAPHINLWIVARGINTGLSTRLYFADEEAANAEDPVLGIVEQPERRRTLLARREVRDDRPCYVLDIRLQGEGETVFFDI</sequence>
<dbReference type="Gene3D" id="2.60.130.10">
    <property type="entry name" value="Aromatic compound dioxygenase"/>
    <property type="match status" value="1"/>
</dbReference>
<evidence type="ECO:0000259" key="4">
    <source>
        <dbReference type="PROSITE" id="PS00083"/>
    </source>
</evidence>
<keyword evidence="6" id="KW-1185">Reference proteome</keyword>
<dbReference type="GO" id="GO:0018578">
    <property type="term" value="F:protocatechuate 3,4-dioxygenase activity"/>
    <property type="evidence" value="ECO:0007669"/>
    <property type="project" value="UniProtKB-EC"/>
</dbReference>